<sequence>MADHELAPTCTRDQALAAGLTRAQLRDDGRRISRGLYVSRAVPLDVRAACLATLPVLPPGSAFSHLTAAALLRAPVEHRWPLHLSVPPDVYRPRRVRLRTHVRRLTDDDVVRHGDLPVTSGAQTWLDLAALLPAGELVAVGDALLRAGHLDGMGLSARLRRAGGVRGIVVARELAPLLSPLAASRPESLVRHALVAGGLPEPEVQIPIQDRWGNEVAHADLGWERWKVALEYEGRQHAEARQFGRDVDRYSLMGAGGWLVLRFAGRHLGRLDTVVDRAAAALRSRGAHW</sequence>
<dbReference type="EMBL" id="OCNK01000006">
    <property type="protein sequence ID" value="SOE03212.1"/>
    <property type="molecule type" value="Genomic_DNA"/>
</dbReference>
<dbReference type="Proteomes" id="UP000219482">
    <property type="component" value="Unassembled WGS sequence"/>
</dbReference>
<proteinExistence type="predicted"/>
<dbReference type="RefSeq" id="WP_097185741.1">
    <property type="nucleotide sequence ID" value="NZ_OCNK01000006.1"/>
</dbReference>
<evidence type="ECO:0000313" key="2">
    <source>
        <dbReference type="Proteomes" id="UP000219482"/>
    </source>
</evidence>
<evidence type="ECO:0008006" key="3">
    <source>
        <dbReference type="Google" id="ProtNLM"/>
    </source>
</evidence>
<evidence type="ECO:0000313" key="1">
    <source>
        <dbReference type="EMBL" id="SOE03212.1"/>
    </source>
</evidence>
<dbReference type="AlphaFoldDB" id="A0A286H686"/>
<protein>
    <recommendedName>
        <fullName evidence="3">DUF559 domain-containing protein</fullName>
    </recommendedName>
</protein>
<gene>
    <name evidence="1" type="ORF">SAMN06272739_4040</name>
</gene>
<name>A0A286H686_9ACTN</name>
<keyword evidence="2" id="KW-1185">Reference proteome</keyword>
<accession>A0A286H686</accession>
<organism evidence="1 2">
    <name type="scientific">Blastococcus haudaquaticus</name>
    <dbReference type="NCBI Taxonomy" id="1938745"/>
    <lineage>
        <taxon>Bacteria</taxon>
        <taxon>Bacillati</taxon>
        <taxon>Actinomycetota</taxon>
        <taxon>Actinomycetes</taxon>
        <taxon>Geodermatophilales</taxon>
        <taxon>Geodermatophilaceae</taxon>
        <taxon>Blastococcus</taxon>
    </lineage>
</organism>
<reference evidence="2" key="1">
    <citation type="submission" date="2017-09" db="EMBL/GenBank/DDBJ databases">
        <authorList>
            <person name="Varghese N."/>
            <person name="Submissions S."/>
        </authorList>
    </citation>
    <scope>NUCLEOTIDE SEQUENCE [LARGE SCALE GENOMIC DNA]</scope>
    <source>
        <strain evidence="2">DSM 44270</strain>
    </source>
</reference>
<dbReference type="OrthoDB" id="5181611at2"/>